<dbReference type="AlphaFoldDB" id="A0A060UQ94"/>
<dbReference type="EMBL" id="LT841305">
    <property type="protein sequence ID" value="SMH64626.1"/>
    <property type="molecule type" value="Genomic_DNA"/>
</dbReference>
<evidence type="ECO:0000313" key="1">
    <source>
        <dbReference type="EMBL" id="CDQ10595.1"/>
    </source>
</evidence>
<proteinExistence type="predicted"/>
<accession>A0A060UQ94</accession>
<keyword evidence="3" id="KW-1185">Reference proteome</keyword>
<sequence length="119" mass="13129">MSADSNLKAGTKVRWLSKSSGYEVENRGEIICIVPAGRQPFVLKENDQKNYTLPDGQKIPYARTRYGGGMPRCAVSYIVRVPNPKTPHAAETYYWPRVSALQIDDGASGPVNLVAMTKN</sequence>
<evidence type="ECO:0000313" key="3">
    <source>
        <dbReference type="Proteomes" id="UP000193925"/>
    </source>
</evidence>
<gene>
    <name evidence="2" type="ORF">AFERRI_10660</name>
    <name evidence="1" type="ORF">AFERRI_400376</name>
</gene>
<protein>
    <submittedName>
        <fullName evidence="1">Uncharacterized protein</fullName>
    </submittedName>
</protein>
<reference evidence="2 3" key="3">
    <citation type="submission" date="2017-03" db="EMBL/GenBank/DDBJ databases">
        <authorList>
            <person name="Regsiter A."/>
            <person name="William W."/>
        </authorList>
    </citation>
    <scope>NUCLEOTIDE SEQUENCE [LARGE SCALE GENOMIC DNA]</scope>
    <source>
        <strain evidence="2">PRJEB5721</strain>
    </source>
</reference>
<name>A0A060UQ94_9PROT</name>
<dbReference type="RefSeq" id="WP_035193151.1">
    <property type="nucleotide sequence ID" value="NZ_CCCS020000035.1"/>
</dbReference>
<reference evidence="1" key="2">
    <citation type="submission" date="2014-07" db="EMBL/GenBank/DDBJ databases">
        <title>Initial genome analysis of the psychrotolerant acidophile Acidithiobacillus ferrivorans CF27: insights into iron and sulfur oxidation pathways and into biofilm formation.</title>
        <authorList>
            <person name="Talla E."/>
            <person name="Hedrich S."/>
            <person name="Mangenot S."/>
            <person name="Ji B."/>
            <person name="Johnson D.B."/>
            <person name="Barbe V."/>
            <person name="Bonnefoy V."/>
        </authorList>
    </citation>
    <scope>NUCLEOTIDE SEQUENCE [LARGE SCALE GENOMIC DNA]</scope>
    <source>
        <strain evidence="1">CF27</strain>
    </source>
</reference>
<reference evidence="1" key="1">
    <citation type="submission" date="2014-03" db="EMBL/GenBank/DDBJ databases">
        <authorList>
            <person name="Genoscope - CEA"/>
        </authorList>
    </citation>
    <scope>NUCLEOTIDE SEQUENCE [LARGE SCALE GENOMIC DNA]</scope>
    <source>
        <strain evidence="1">CF27</strain>
    </source>
</reference>
<dbReference type="Proteomes" id="UP000193925">
    <property type="component" value="Chromosome AFERRI"/>
</dbReference>
<dbReference type="EMBL" id="CCCS020000035">
    <property type="protein sequence ID" value="CDQ10595.1"/>
    <property type="molecule type" value="Genomic_DNA"/>
</dbReference>
<evidence type="ECO:0000313" key="2">
    <source>
        <dbReference type="EMBL" id="SMH64626.1"/>
    </source>
</evidence>
<organism evidence="1">
    <name type="scientific">Acidithiobacillus ferrivorans</name>
    <dbReference type="NCBI Taxonomy" id="160808"/>
    <lineage>
        <taxon>Bacteria</taxon>
        <taxon>Pseudomonadati</taxon>
        <taxon>Pseudomonadota</taxon>
        <taxon>Acidithiobacillia</taxon>
        <taxon>Acidithiobacillales</taxon>
        <taxon>Acidithiobacillaceae</taxon>
        <taxon>Acidithiobacillus</taxon>
    </lineage>
</organism>